<evidence type="ECO:0000313" key="10">
    <source>
        <dbReference type="Proteomes" id="UP000494105"/>
    </source>
</evidence>
<protein>
    <submittedName>
        <fullName evidence="9">Cyclopropane-fatty-acyl-phospholipid synthase</fullName>
        <ecNumber evidence="9">2.1.1.79</ecNumber>
    </submittedName>
</protein>
<proteinExistence type="inferred from homology"/>
<keyword evidence="4" id="KW-0949">S-adenosyl-L-methionine</keyword>
<feature type="active site" evidence="6">
    <location>
        <position position="366"/>
    </location>
</feature>
<accession>A0A6S7D567</accession>
<evidence type="ECO:0000256" key="6">
    <source>
        <dbReference type="PIRSR" id="PIRSR003085-1"/>
    </source>
</evidence>
<gene>
    <name evidence="9" type="primary">cfa</name>
    <name evidence="9" type="ORF">LMG1861_03180</name>
    <name evidence="8" type="ORF">LMG1873_02303</name>
</gene>
<dbReference type="EMBL" id="CADIJS010000002">
    <property type="protein sequence ID" value="CAB3694702.1"/>
    <property type="molecule type" value="Genomic_DNA"/>
</dbReference>
<dbReference type="GO" id="GO:0032259">
    <property type="term" value="P:methylation"/>
    <property type="evidence" value="ECO:0007669"/>
    <property type="project" value="UniProtKB-KW"/>
</dbReference>
<dbReference type="InterPro" id="IPR003333">
    <property type="entry name" value="CMAS"/>
</dbReference>
<keyword evidence="3 9" id="KW-0808">Transferase</keyword>
<dbReference type="Gene3D" id="3.40.50.150">
    <property type="entry name" value="Vaccinia Virus protein VP39"/>
    <property type="match status" value="1"/>
</dbReference>
<dbReference type="GO" id="GO:0008825">
    <property type="term" value="F:cyclopropane-fatty-acyl-phospholipid synthase activity"/>
    <property type="evidence" value="ECO:0007669"/>
    <property type="project" value="UniProtKB-EC"/>
</dbReference>
<evidence type="ECO:0000313" key="8">
    <source>
        <dbReference type="EMBL" id="CAB3694702.1"/>
    </source>
</evidence>
<dbReference type="AlphaFoldDB" id="A0A6S7D567"/>
<organism evidence="9 10">
    <name type="scientific">Achromobacter piechaudii</name>
    <dbReference type="NCBI Taxonomy" id="72556"/>
    <lineage>
        <taxon>Bacteria</taxon>
        <taxon>Pseudomonadati</taxon>
        <taxon>Pseudomonadota</taxon>
        <taxon>Betaproteobacteria</taxon>
        <taxon>Burkholderiales</taxon>
        <taxon>Alcaligenaceae</taxon>
        <taxon>Achromobacter</taxon>
    </lineage>
</organism>
<evidence type="ECO:0000256" key="1">
    <source>
        <dbReference type="ARBA" id="ARBA00010815"/>
    </source>
</evidence>
<evidence type="ECO:0000256" key="3">
    <source>
        <dbReference type="ARBA" id="ARBA00022679"/>
    </source>
</evidence>
<dbReference type="SUPFAM" id="SSF53335">
    <property type="entry name" value="S-adenosyl-L-methionine-dependent methyltransferases"/>
    <property type="match status" value="1"/>
</dbReference>
<dbReference type="Proteomes" id="UP000494116">
    <property type="component" value="Unassembled WGS sequence"/>
</dbReference>
<dbReference type="PANTHER" id="PTHR43667">
    <property type="entry name" value="CYCLOPROPANE-FATTY-ACYL-PHOSPHOLIPID SYNTHASE"/>
    <property type="match status" value="1"/>
</dbReference>
<dbReference type="PANTHER" id="PTHR43667:SF1">
    <property type="entry name" value="CYCLOPROPANE-FATTY-ACYL-PHOSPHOLIPID SYNTHASE"/>
    <property type="match status" value="1"/>
</dbReference>
<evidence type="ECO:0000313" key="9">
    <source>
        <dbReference type="EMBL" id="CAB3879152.1"/>
    </source>
</evidence>
<name>A0A6S7D567_9BURK</name>
<keyword evidence="11" id="KW-1185">Reference proteome</keyword>
<evidence type="ECO:0000256" key="7">
    <source>
        <dbReference type="SAM" id="MobiDB-lite"/>
    </source>
</evidence>
<evidence type="ECO:0000256" key="2">
    <source>
        <dbReference type="ARBA" id="ARBA00022603"/>
    </source>
</evidence>
<sequence length="400" mass="45852">MQQSSPVSPLTADHEPPAVSPPPPEPPKVLQDVLSRADVQINGTRPWDIQVHDKHMYERVFASWSLGLGESYMDGEWDCDRLDELFTRLLQADMGSAALGVARIKLIAEHLRHKLFNLQSKNRAFEVGEQHYDAGNDVFEAMLDSRMIYSCAYWETAKTLEDAQLAKLDMICRKLQLKPGETLLDIGCGWGGLAKFAAENYGVSVTGVTVSKEQLALAQERVKGLPVQLLLQDYRDLQGSFDKVVSVGMFEHVGPKNYDTYFTNVQRLMAPDGIFLLHTIGIEATSQSTDPWIDRYVFPNGKLPSAREIASAVEHRFIIEDWHNFGTDYDRTLMAWWDRFEQAWPKLQARYGTRFYRMWKYYLMCCAGFFRSREGQLWQVILTHRQRRDVYRSLRPGTAA</sequence>
<dbReference type="Proteomes" id="UP000494105">
    <property type="component" value="Unassembled WGS sequence"/>
</dbReference>
<dbReference type="PIRSF" id="PIRSF003085">
    <property type="entry name" value="CMAS"/>
    <property type="match status" value="1"/>
</dbReference>
<keyword evidence="5" id="KW-0443">Lipid metabolism</keyword>
<dbReference type="InterPro" id="IPR029063">
    <property type="entry name" value="SAM-dependent_MTases_sf"/>
</dbReference>
<dbReference type="Pfam" id="PF02353">
    <property type="entry name" value="CMAS"/>
    <property type="match status" value="1"/>
</dbReference>
<reference evidence="10 11" key="1">
    <citation type="submission" date="2020-04" db="EMBL/GenBank/DDBJ databases">
        <authorList>
            <person name="De Canck E."/>
        </authorList>
    </citation>
    <scope>NUCLEOTIDE SEQUENCE [LARGE SCALE GENOMIC DNA]</scope>
    <source>
        <strain evidence="9 10">LMG 1861</strain>
        <strain evidence="8 11">LMG 1873</strain>
    </source>
</reference>
<keyword evidence="2 9" id="KW-0489">Methyltransferase</keyword>
<evidence type="ECO:0000256" key="5">
    <source>
        <dbReference type="ARBA" id="ARBA00023098"/>
    </source>
</evidence>
<dbReference type="RefSeq" id="WP_156487049.1">
    <property type="nucleotide sequence ID" value="NZ_CADIJS010000002.1"/>
</dbReference>
<feature type="region of interest" description="Disordered" evidence="7">
    <location>
        <begin position="1"/>
        <end position="28"/>
    </location>
</feature>
<feature type="compositionally biased region" description="Pro residues" evidence="7">
    <location>
        <begin position="18"/>
        <end position="27"/>
    </location>
</feature>
<dbReference type="GO" id="GO:0008610">
    <property type="term" value="P:lipid biosynthetic process"/>
    <property type="evidence" value="ECO:0007669"/>
    <property type="project" value="InterPro"/>
</dbReference>
<dbReference type="InterPro" id="IPR050723">
    <property type="entry name" value="CFA/CMAS"/>
</dbReference>
<evidence type="ECO:0000256" key="4">
    <source>
        <dbReference type="ARBA" id="ARBA00022691"/>
    </source>
</evidence>
<dbReference type="EMBL" id="CADILD010000002">
    <property type="protein sequence ID" value="CAB3879152.1"/>
    <property type="molecule type" value="Genomic_DNA"/>
</dbReference>
<comment type="similarity">
    <text evidence="1">Belongs to the CFA/CMAS family.</text>
</comment>
<evidence type="ECO:0000313" key="11">
    <source>
        <dbReference type="Proteomes" id="UP000494116"/>
    </source>
</evidence>
<dbReference type="NCBIfam" id="NF008686">
    <property type="entry name" value="PRK11705.1"/>
    <property type="match status" value="1"/>
</dbReference>
<dbReference type="EC" id="2.1.1.79" evidence="9"/>
<dbReference type="CDD" id="cd02440">
    <property type="entry name" value="AdoMet_MTases"/>
    <property type="match status" value="1"/>
</dbReference>